<keyword evidence="2" id="KW-1185">Reference proteome</keyword>
<evidence type="ECO:0000313" key="1">
    <source>
        <dbReference type="EMBL" id="KAJ8360157.1"/>
    </source>
</evidence>
<dbReference type="EMBL" id="JAINUF010000005">
    <property type="protein sequence ID" value="KAJ8360157.1"/>
    <property type="molecule type" value="Genomic_DNA"/>
</dbReference>
<proteinExistence type="predicted"/>
<reference evidence="1" key="1">
    <citation type="journal article" date="2023" name="Science">
        <title>Genome structures resolve the early diversification of teleost fishes.</title>
        <authorList>
            <person name="Parey E."/>
            <person name="Louis A."/>
            <person name="Montfort J."/>
            <person name="Bouchez O."/>
            <person name="Roques C."/>
            <person name="Iampietro C."/>
            <person name="Lluch J."/>
            <person name="Castinel A."/>
            <person name="Donnadieu C."/>
            <person name="Desvignes T."/>
            <person name="Floi Bucao C."/>
            <person name="Jouanno E."/>
            <person name="Wen M."/>
            <person name="Mejri S."/>
            <person name="Dirks R."/>
            <person name="Jansen H."/>
            <person name="Henkel C."/>
            <person name="Chen W.J."/>
            <person name="Zahm M."/>
            <person name="Cabau C."/>
            <person name="Klopp C."/>
            <person name="Thompson A.W."/>
            <person name="Robinson-Rechavi M."/>
            <person name="Braasch I."/>
            <person name="Lecointre G."/>
            <person name="Bobe J."/>
            <person name="Postlethwait J.H."/>
            <person name="Berthelot C."/>
            <person name="Roest Crollius H."/>
            <person name="Guiguen Y."/>
        </authorList>
    </citation>
    <scope>NUCLEOTIDE SEQUENCE</scope>
    <source>
        <strain evidence="1">WJC10195</strain>
    </source>
</reference>
<accession>A0A9Q1FJL9</accession>
<organism evidence="1 2">
    <name type="scientific">Synaphobranchus kaupii</name>
    <name type="common">Kaup's arrowtooth eel</name>
    <dbReference type="NCBI Taxonomy" id="118154"/>
    <lineage>
        <taxon>Eukaryota</taxon>
        <taxon>Metazoa</taxon>
        <taxon>Chordata</taxon>
        <taxon>Craniata</taxon>
        <taxon>Vertebrata</taxon>
        <taxon>Euteleostomi</taxon>
        <taxon>Actinopterygii</taxon>
        <taxon>Neopterygii</taxon>
        <taxon>Teleostei</taxon>
        <taxon>Anguilliformes</taxon>
        <taxon>Synaphobranchidae</taxon>
        <taxon>Synaphobranchus</taxon>
    </lineage>
</organism>
<name>A0A9Q1FJL9_SYNKA</name>
<gene>
    <name evidence="1" type="ORF">SKAU_G00166820</name>
</gene>
<dbReference type="Proteomes" id="UP001152622">
    <property type="component" value="Chromosome 5"/>
</dbReference>
<sequence>MYRPVHPSSRRKLLGEVDAEIRTDGRVILPPGLPSSHAKKRLRVEMSRAGGADIRMRGASAELWKSQVPSGSEEQRPGLKHNLILITHYRPPKTPPFPGRRGLRSQAIRCSKHTGEGQVTLVED</sequence>
<protein>
    <submittedName>
        <fullName evidence="1">Uncharacterized protein</fullName>
    </submittedName>
</protein>
<comment type="caution">
    <text evidence="1">The sequence shown here is derived from an EMBL/GenBank/DDBJ whole genome shotgun (WGS) entry which is preliminary data.</text>
</comment>
<dbReference type="AlphaFoldDB" id="A0A9Q1FJL9"/>
<evidence type="ECO:0000313" key="2">
    <source>
        <dbReference type="Proteomes" id="UP001152622"/>
    </source>
</evidence>